<dbReference type="Proteomes" id="UP001301728">
    <property type="component" value="Unassembled WGS sequence"/>
</dbReference>
<dbReference type="EMBL" id="JAYGHT010000135">
    <property type="protein sequence ID" value="MEA5521621.1"/>
    <property type="molecule type" value="Genomic_DNA"/>
</dbReference>
<reference evidence="1 2" key="1">
    <citation type="submission" date="2023-12" db="EMBL/GenBank/DDBJ databases">
        <title>Baltic Sea Cyanobacteria.</title>
        <authorList>
            <person name="Delbaje E."/>
            <person name="Fewer D.P."/>
            <person name="Shishido T.K."/>
        </authorList>
    </citation>
    <scope>NUCLEOTIDE SEQUENCE [LARGE SCALE GENOMIC DNA]</scope>
    <source>
        <strain evidence="1 2">CCNP 1315</strain>
    </source>
</reference>
<evidence type="ECO:0000313" key="1">
    <source>
        <dbReference type="EMBL" id="MEA5521621.1"/>
    </source>
</evidence>
<comment type="caution">
    <text evidence="1">The sequence shown here is derived from an EMBL/GenBank/DDBJ whole genome shotgun (WGS) entry which is preliminary data.</text>
</comment>
<sequence>MQKYYPRLRRTAHNIQRDNLMENLTEHQRYTLLFGLAATAKTKSSHFESHGLTDSLIDLEDFCFIEYEEKIFKLAESLQKLNRAEILDLIIETANQLKQPETITA</sequence>
<organism evidence="1 2">
    <name type="scientific">Limnoraphis robusta CCNP1315</name>
    <dbReference type="NCBI Taxonomy" id="3110306"/>
    <lineage>
        <taxon>Bacteria</taxon>
        <taxon>Bacillati</taxon>
        <taxon>Cyanobacteriota</taxon>
        <taxon>Cyanophyceae</taxon>
        <taxon>Oscillatoriophycideae</taxon>
        <taxon>Oscillatoriales</taxon>
        <taxon>Sirenicapillariaceae</taxon>
        <taxon>Limnoraphis</taxon>
    </lineage>
</organism>
<gene>
    <name evidence="1" type="ORF">VB854_22030</name>
</gene>
<name>A0ABU5U347_9CYAN</name>
<accession>A0ABU5U347</accession>
<dbReference type="RefSeq" id="WP_323219965.1">
    <property type="nucleotide sequence ID" value="NZ_JAYGHT010000135.1"/>
</dbReference>
<evidence type="ECO:0000313" key="2">
    <source>
        <dbReference type="Proteomes" id="UP001301728"/>
    </source>
</evidence>
<protein>
    <submittedName>
        <fullName evidence="1">Uncharacterized protein</fullName>
    </submittedName>
</protein>
<proteinExistence type="predicted"/>
<keyword evidence="2" id="KW-1185">Reference proteome</keyword>